<dbReference type="GO" id="GO:0051537">
    <property type="term" value="F:2 iron, 2 sulfur cluster binding"/>
    <property type="evidence" value="ECO:0007669"/>
    <property type="project" value="UniProtKB-KW"/>
</dbReference>
<evidence type="ECO:0000256" key="4">
    <source>
        <dbReference type="ARBA" id="ARBA00023014"/>
    </source>
</evidence>
<evidence type="ECO:0000313" key="9">
    <source>
        <dbReference type="Proteomes" id="UP001283361"/>
    </source>
</evidence>
<accession>A0AAE0Y9J6</accession>
<dbReference type="GO" id="GO:0046872">
    <property type="term" value="F:metal ion binding"/>
    <property type="evidence" value="ECO:0007669"/>
    <property type="project" value="UniProtKB-KW"/>
</dbReference>
<dbReference type="InterPro" id="IPR045131">
    <property type="entry name" value="CISD1/2"/>
</dbReference>
<dbReference type="EMBL" id="JAWDGP010006657">
    <property type="protein sequence ID" value="KAK3737354.1"/>
    <property type="molecule type" value="Genomic_DNA"/>
</dbReference>
<keyword evidence="2" id="KW-0479">Metal-binding</keyword>
<proteinExistence type="predicted"/>
<evidence type="ECO:0000259" key="7">
    <source>
        <dbReference type="SMART" id="SM00704"/>
    </source>
</evidence>
<dbReference type="GO" id="GO:0005741">
    <property type="term" value="C:mitochondrial outer membrane"/>
    <property type="evidence" value="ECO:0007669"/>
    <property type="project" value="TreeGrafter"/>
</dbReference>
<evidence type="ECO:0000256" key="2">
    <source>
        <dbReference type="ARBA" id="ARBA00022723"/>
    </source>
</evidence>
<dbReference type="SMART" id="SM00704">
    <property type="entry name" value="ZnF_CDGSH"/>
    <property type="match status" value="1"/>
</dbReference>
<dbReference type="PANTHER" id="PTHR13680:SF5">
    <property type="entry name" value="CDGSH IRON-SULFUR DOMAIN-CONTAINING PROTEIN 1"/>
    <property type="match status" value="1"/>
</dbReference>
<evidence type="ECO:0000313" key="8">
    <source>
        <dbReference type="EMBL" id="KAK3737354.1"/>
    </source>
</evidence>
<name>A0AAE0Y9J6_9GAST</name>
<keyword evidence="6" id="KW-0472">Membrane</keyword>
<dbReference type="FunFam" id="3.40.5.90:FF:000001">
    <property type="entry name" value="CDGSH iron-sulfur domain-containing protein 1"/>
    <property type="match status" value="1"/>
</dbReference>
<dbReference type="InterPro" id="IPR018967">
    <property type="entry name" value="FeS-contain_CDGSH-typ"/>
</dbReference>
<dbReference type="InterPro" id="IPR042216">
    <property type="entry name" value="MitoNEET_CISD"/>
</dbReference>
<comment type="cofactor">
    <cofactor evidence="5">
        <name>[2Fe-2S] cluster</name>
        <dbReference type="ChEBI" id="CHEBI:190135"/>
    </cofactor>
</comment>
<comment type="caution">
    <text evidence="8">The sequence shown here is derived from an EMBL/GenBank/DDBJ whole genome shotgun (WGS) entry which is preliminary data.</text>
</comment>
<dbReference type="GO" id="GO:0010506">
    <property type="term" value="P:regulation of autophagy"/>
    <property type="evidence" value="ECO:0007669"/>
    <property type="project" value="InterPro"/>
</dbReference>
<evidence type="ECO:0000256" key="3">
    <source>
        <dbReference type="ARBA" id="ARBA00023004"/>
    </source>
</evidence>
<gene>
    <name evidence="8" type="ORF">RRG08_036758</name>
</gene>
<keyword evidence="9" id="KW-1185">Reference proteome</keyword>
<dbReference type="AlphaFoldDB" id="A0AAE0Y9J6"/>
<keyword evidence="3" id="KW-0408">Iron</keyword>
<dbReference type="PANTHER" id="PTHR13680">
    <property type="entry name" value="CDGSH IRON-SULFUR DOMAIN-CONTAINING PROTEIN 1"/>
    <property type="match status" value="1"/>
</dbReference>
<protein>
    <recommendedName>
        <fullName evidence="7">Iron-binding zinc finger CDGSH type domain-containing protein</fullName>
    </recommendedName>
</protein>
<feature type="domain" description="Iron-binding zinc finger CDGSH type" evidence="7">
    <location>
        <begin position="62"/>
        <end position="100"/>
    </location>
</feature>
<evidence type="ECO:0000256" key="6">
    <source>
        <dbReference type="SAM" id="Phobius"/>
    </source>
</evidence>
<evidence type="ECO:0000256" key="1">
    <source>
        <dbReference type="ARBA" id="ARBA00022714"/>
    </source>
</evidence>
<dbReference type="Gene3D" id="3.40.5.90">
    <property type="entry name" value="CDGSH iron-sulfur domain, mitoNEET-type"/>
    <property type="match status" value="1"/>
</dbReference>
<keyword evidence="6" id="KW-0812">Transmembrane</keyword>
<dbReference type="Proteomes" id="UP001283361">
    <property type="component" value="Unassembled WGS sequence"/>
</dbReference>
<evidence type="ECO:0000256" key="5">
    <source>
        <dbReference type="ARBA" id="ARBA00034078"/>
    </source>
</evidence>
<reference evidence="8" key="1">
    <citation type="journal article" date="2023" name="G3 (Bethesda)">
        <title>A reference genome for the long-term kleptoplast-retaining sea slug Elysia crispata morphotype clarki.</title>
        <authorList>
            <person name="Eastman K.E."/>
            <person name="Pendleton A.L."/>
            <person name="Shaikh M.A."/>
            <person name="Suttiyut T."/>
            <person name="Ogas R."/>
            <person name="Tomko P."/>
            <person name="Gavelis G."/>
            <person name="Widhalm J.R."/>
            <person name="Wisecaver J.H."/>
        </authorList>
    </citation>
    <scope>NUCLEOTIDE SEQUENCE</scope>
    <source>
        <strain evidence="8">ECLA1</strain>
    </source>
</reference>
<keyword evidence="4" id="KW-0411">Iron-sulfur</keyword>
<keyword evidence="1" id="KW-0001">2Fe-2S</keyword>
<sequence length="116" mass="12845">MTFEPIGAKIKNSSMGFDLAGKEWASYIPIATSLGLAIYVAWQAMRPKIGLVNPDIQKNDEKVVNTMDVEDIGDKIAFCRCWRSKKFPLCDGSHNAHNKKTGDNVGPMCLKRKNAS</sequence>
<keyword evidence="6" id="KW-1133">Transmembrane helix</keyword>
<organism evidence="8 9">
    <name type="scientific">Elysia crispata</name>
    <name type="common">lettuce slug</name>
    <dbReference type="NCBI Taxonomy" id="231223"/>
    <lineage>
        <taxon>Eukaryota</taxon>
        <taxon>Metazoa</taxon>
        <taxon>Spiralia</taxon>
        <taxon>Lophotrochozoa</taxon>
        <taxon>Mollusca</taxon>
        <taxon>Gastropoda</taxon>
        <taxon>Heterobranchia</taxon>
        <taxon>Euthyneura</taxon>
        <taxon>Panpulmonata</taxon>
        <taxon>Sacoglossa</taxon>
        <taxon>Placobranchoidea</taxon>
        <taxon>Plakobranchidae</taxon>
        <taxon>Elysia</taxon>
    </lineage>
</organism>
<dbReference type="Pfam" id="PF09360">
    <property type="entry name" value="zf-CDGSH"/>
    <property type="match status" value="1"/>
</dbReference>
<feature type="transmembrane region" description="Helical" evidence="6">
    <location>
        <begin position="24"/>
        <end position="42"/>
    </location>
</feature>